<dbReference type="Pfam" id="PF03466">
    <property type="entry name" value="LysR_substrate"/>
    <property type="match status" value="1"/>
</dbReference>
<name>A0A0F9QAC4_9ZZZZ</name>
<protein>
    <recommendedName>
        <fullName evidence="5">HTH lysR-type domain-containing protein</fullName>
    </recommendedName>
</protein>
<keyword evidence="4" id="KW-0804">Transcription</keyword>
<dbReference type="InterPro" id="IPR058163">
    <property type="entry name" value="LysR-type_TF_proteobact-type"/>
</dbReference>
<dbReference type="SUPFAM" id="SSF46785">
    <property type="entry name" value="Winged helix' DNA-binding domain"/>
    <property type="match status" value="1"/>
</dbReference>
<dbReference type="Pfam" id="PF00126">
    <property type="entry name" value="HTH_1"/>
    <property type="match status" value="1"/>
</dbReference>
<sequence length="311" mass="33907">MRRINFANKRHMADSKVNDILVFLSVVDTGSFASGGKAFGLSRSTAGKAVARLEDRYGVRLLNRTTRAISLTEDGQRLYHKGQAIQAAIAKADTSMAGADGIPSGTLRIAAADALGRRILMPVVRKFQQEWPQVRFEISFSDTVSHIIKDGFDLAVRVGVNSPDVSLISRTLMTDGPVLCASPAYLKDREAPKNIEHLSTHDLLQFSSVGQRQVWALQDASGFWSNASGRVPLRLDSAEALREAALAGMGIALLPGILVKDDLDAGSLMQVLPDIETGEVPIVALYPHKRFLEPRVRQFIDMLAADMSARR</sequence>
<organism evidence="6">
    <name type="scientific">marine sediment metagenome</name>
    <dbReference type="NCBI Taxonomy" id="412755"/>
    <lineage>
        <taxon>unclassified sequences</taxon>
        <taxon>metagenomes</taxon>
        <taxon>ecological metagenomes</taxon>
    </lineage>
</organism>
<evidence type="ECO:0000256" key="3">
    <source>
        <dbReference type="ARBA" id="ARBA00023125"/>
    </source>
</evidence>
<feature type="domain" description="HTH lysR-type" evidence="5">
    <location>
        <begin position="18"/>
        <end position="72"/>
    </location>
</feature>
<dbReference type="InterPro" id="IPR000847">
    <property type="entry name" value="LysR_HTH_N"/>
</dbReference>
<dbReference type="InterPro" id="IPR005119">
    <property type="entry name" value="LysR_subst-bd"/>
</dbReference>
<dbReference type="PROSITE" id="PS50931">
    <property type="entry name" value="HTH_LYSR"/>
    <property type="match status" value="1"/>
</dbReference>
<dbReference type="CDD" id="cd08422">
    <property type="entry name" value="PBP2_CrgA_like"/>
    <property type="match status" value="1"/>
</dbReference>
<dbReference type="GO" id="GO:0003700">
    <property type="term" value="F:DNA-binding transcription factor activity"/>
    <property type="evidence" value="ECO:0007669"/>
    <property type="project" value="InterPro"/>
</dbReference>
<evidence type="ECO:0000259" key="5">
    <source>
        <dbReference type="PROSITE" id="PS50931"/>
    </source>
</evidence>
<dbReference type="AlphaFoldDB" id="A0A0F9QAC4"/>
<dbReference type="InterPro" id="IPR036390">
    <property type="entry name" value="WH_DNA-bd_sf"/>
</dbReference>
<proteinExistence type="inferred from homology"/>
<keyword evidence="3" id="KW-0238">DNA-binding</keyword>
<comment type="caution">
    <text evidence="6">The sequence shown here is derived from an EMBL/GenBank/DDBJ whole genome shotgun (WGS) entry which is preliminary data.</text>
</comment>
<dbReference type="SUPFAM" id="SSF53850">
    <property type="entry name" value="Periplasmic binding protein-like II"/>
    <property type="match status" value="1"/>
</dbReference>
<dbReference type="Gene3D" id="3.40.190.290">
    <property type="match status" value="1"/>
</dbReference>
<reference evidence="6" key="1">
    <citation type="journal article" date="2015" name="Nature">
        <title>Complex archaea that bridge the gap between prokaryotes and eukaryotes.</title>
        <authorList>
            <person name="Spang A."/>
            <person name="Saw J.H."/>
            <person name="Jorgensen S.L."/>
            <person name="Zaremba-Niedzwiedzka K."/>
            <person name="Martijn J."/>
            <person name="Lind A.E."/>
            <person name="van Eijk R."/>
            <person name="Schleper C."/>
            <person name="Guy L."/>
            <person name="Ettema T.J."/>
        </authorList>
    </citation>
    <scope>NUCLEOTIDE SEQUENCE</scope>
</reference>
<evidence type="ECO:0000313" key="6">
    <source>
        <dbReference type="EMBL" id="KKN40910.1"/>
    </source>
</evidence>
<comment type="similarity">
    <text evidence="1">Belongs to the LysR transcriptional regulatory family.</text>
</comment>
<evidence type="ECO:0000256" key="2">
    <source>
        <dbReference type="ARBA" id="ARBA00023015"/>
    </source>
</evidence>
<evidence type="ECO:0000256" key="1">
    <source>
        <dbReference type="ARBA" id="ARBA00009437"/>
    </source>
</evidence>
<evidence type="ECO:0000256" key="4">
    <source>
        <dbReference type="ARBA" id="ARBA00023163"/>
    </source>
</evidence>
<dbReference type="InterPro" id="IPR036388">
    <property type="entry name" value="WH-like_DNA-bd_sf"/>
</dbReference>
<dbReference type="EMBL" id="LAZR01001679">
    <property type="protein sequence ID" value="KKN40910.1"/>
    <property type="molecule type" value="Genomic_DNA"/>
</dbReference>
<dbReference type="GO" id="GO:0003677">
    <property type="term" value="F:DNA binding"/>
    <property type="evidence" value="ECO:0007669"/>
    <property type="project" value="UniProtKB-KW"/>
</dbReference>
<accession>A0A0F9QAC4</accession>
<gene>
    <name evidence="6" type="ORF">LCGC14_0728590</name>
</gene>
<keyword evidence="2" id="KW-0805">Transcription regulation</keyword>
<dbReference type="PANTHER" id="PTHR30537:SF5">
    <property type="entry name" value="HTH-TYPE TRANSCRIPTIONAL ACTIVATOR TTDR-RELATED"/>
    <property type="match status" value="1"/>
</dbReference>
<dbReference type="PANTHER" id="PTHR30537">
    <property type="entry name" value="HTH-TYPE TRANSCRIPTIONAL REGULATOR"/>
    <property type="match status" value="1"/>
</dbReference>
<dbReference type="Gene3D" id="1.10.10.10">
    <property type="entry name" value="Winged helix-like DNA-binding domain superfamily/Winged helix DNA-binding domain"/>
    <property type="match status" value="1"/>
</dbReference>